<gene>
    <name evidence="2" type="ORF">PYX00_002750</name>
</gene>
<proteinExistence type="predicted"/>
<protein>
    <submittedName>
        <fullName evidence="2">Uncharacterized protein</fullName>
    </submittedName>
</protein>
<accession>A0AAW2HXN5</accession>
<evidence type="ECO:0000256" key="1">
    <source>
        <dbReference type="SAM" id="SignalP"/>
    </source>
</evidence>
<evidence type="ECO:0000313" key="2">
    <source>
        <dbReference type="EMBL" id="KAL0274680.1"/>
    </source>
</evidence>
<dbReference type="AlphaFoldDB" id="A0AAW2HXN5"/>
<comment type="caution">
    <text evidence="2">The sequence shown here is derived from an EMBL/GenBank/DDBJ whole genome shotgun (WGS) entry which is preliminary data.</text>
</comment>
<sequence length="118" mass="13153">MIVEFVCALVSATILAACWVPCCLVMCGCAKPQVSSKTIQIPFFYFSPEISKPFRQYFNKVASTEAPPPPPPPPIEIQEEPEMIAAQSNLEKAAQKLQRSFRVVQNSLKRKSINPNEI</sequence>
<keyword evidence="1" id="KW-0732">Signal</keyword>
<name>A0AAW2HXN5_9NEOP</name>
<reference evidence="2" key="1">
    <citation type="journal article" date="2024" name="Gigascience">
        <title>Chromosome-level genome of the poultry shaft louse Menopon gallinae provides insight into the host-switching and adaptive evolution of parasitic lice.</title>
        <authorList>
            <person name="Xu Y."/>
            <person name="Ma L."/>
            <person name="Liu S."/>
            <person name="Liang Y."/>
            <person name="Liu Q."/>
            <person name="He Z."/>
            <person name="Tian L."/>
            <person name="Duan Y."/>
            <person name="Cai W."/>
            <person name="Li H."/>
            <person name="Song F."/>
        </authorList>
    </citation>
    <scope>NUCLEOTIDE SEQUENCE</scope>
    <source>
        <strain evidence="2">Cailab_2023a</strain>
    </source>
</reference>
<organism evidence="2">
    <name type="scientific">Menopon gallinae</name>
    <name type="common">poultry shaft louse</name>
    <dbReference type="NCBI Taxonomy" id="328185"/>
    <lineage>
        <taxon>Eukaryota</taxon>
        <taxon>Metazoa</taxon>
        <taxon>Ecdysozoa</taxon>
        <taxon>Arthropoda</taxon>
        <taxon>Hexapoda</taxon>
        <taxon>Insecta</taxon>
        <taxon>Pterygota</taxon>
        <taxon>Neoptera</taxon>
        <taxon>Paraneoptera</taxon>
        <taxon>Psocodea</taxon>
        <taxon>Troctomorpha</taxon>
        <taxon>Phthiraptera</taxon>
        <taxon>Amblycera</taxon>
        <taxon>Menoponidae</taxon>
        <taxon>Menopon</taxon>
    </lineage>
</organism>
<feature type="signal peptide" evidence="1">
    <location>
        <begin position="1"/>
        <end position="30"/>
    </location>
</feature>
<feature type="chain" id="PRO_5043991162" evidence="1">
    <location>
        <begin position="31"/>
        <end position="118"/>
    </location>
</feature>
<dbReference type="EMBL" id="JARGDH010000002">
    <property type="protein sequence ID" value="KAL0274680.1"/>
    <property type="molecule type" value="Genomic_DNA"/>
</dbReference>